<name>A0ABS3TI40_9BACT</name>
<dbReference type="InterPro" id="IPR037053">
    <property type="entry name" value="Phage_tail_collar_dom_sf"/>
</dbReference>
<dbReference type="EMBL" id="JAGETX010000033">
    <property type="protein sequence ID" value="MBO3273335.1"/>
    <property type="molecule type" value="Genomic_DNA"/>
</dbReference>
<evidence type="ECO:0000313" key="3">
    <source>
        <dbReference type="Proteomes" id="UP000670527"/>
    </source>
</evidence>
<accession>A0ABS3TI40</accession>
<gene>
    <name evidence="2" type="ORF">J4D97_21985</name>
</gene>
<evidence type="ECO:0000313" key="2">
    <source>
        <dbReference type="EMBL" id="MBO3273335.1"/>
    </source>
</evidence>
<proteinExistence type="predicted"/>
<dbReference type="Pfam" id="PF07484">
    <property type="entry name" value="Collar"/>
    <property type="match status" value="1"/>
</dbReference>
<reference evidence="2 3" key="1">
    <citation type="submission" date="2021-03" db="EMBL/GenBank/DDBJ databases">
        <authorList>
            <person name="Kim M.K."/>
        </authorList>
    </citation>
    <scope>NUCLEOTIDE SEQUENCE [LARGE SCALE GENOMIC DNA]</scope>
    <source>
        <strain evidence="2 3">BT507</strain>
    </source>
</reference>
<dbReference type="Proteomes" id="UP000670527">
    <property type="component" value="Unassembled WGS sequence"/>
</dbReference>
<comment type="caution">
    <text evidence="2">The sequence shown here is derived from an EMBL/GenBank/DDBJ whole genome shotgun (WGS) entry which is preliminary data.</text>
</comment>
<organism evidence="2 3">
    <name type="scientific">Hymenobacter defluvii</name>
    <dbReference type="NCBI Taxonomy" id="2054411"/>
    <lineage>
        <taxon>Bacteria</taxon>
        <taxon>Pseudomonadati</taxon>
        <taxon>Bacteroidota</taxon>
        <taxon>Cytophagia</taxon>
        <taxon>Cytophagales</taxon>
        <taxon>Hymenobacteraceae</taxon>
        <taxon>Hymenobacter</taxon>
    </lineage>
</organism>
<keyword evidence="3" id="KW-1185">Reference proteome</keyword>
<dbReference type="Gene3D" id="3.90.1340.10">
    <property type="entry name" value="Phage tail collar domain"/>
    <property type="match status" value="1"/>
</dbReference>
<evidence type="ECO:0000259" key="1">
    <source>
        <dbReference type="Pfam" id="PF07484"/>
    </source>
</evidence>
<dbReference type="InterPro" id="IPR011083">
    <property type="entry name" value="Phage_tail_collar_dom"/>
</dbReference>
<dbReference type="SUPFAM" id="SSF88874">
    <property type="entry name" value="Receptor-binding domain of short tail fibre protein gp12"/>
    <property type="match status" value="1"/>
</dbReference>
<feature type="domain" description="Phage tail collar" evidence="1">
    <location>
        <begin position="7"/>
        <end position="62"/>
    </location>
</feature>
<dbReference type="RefSeq" id="WP_208309467.1">
    <property type="nucleotide sequence ID" value="NZ_JAGETX010000033.1"/>
</dbReference>
<protein>
    <submittedName>
        <fullName evidence="2">Phage tail protein</fullName>
    </submittedName>
</protein>
<sequence length="181" mass="18606">MDEAFLGQIILVGFDFAPQGWALCNGQLMQIRQYSALFALLGTRYGGDGVNTFGLPNLNGRVAIGQGASTTGTTYPIGQAAGTEKVTLTVANMPMHTHALGVNKTAGTTDSPVNGVPAIGQFTDSGSGGPVNVNGYAASADAVANPQAISSVGGNQPFAVQPPYVVLNYLICLQGIYPSRQ</sequence>